<dbReference type="CDD" id="cd00082">
    <property type="entry name" value="HisKA"/>
    <property type="match status" value="1"/>
</dbReference>
<keyword evidence="5" id="KW-0808">Transferase</keyword>
<evidence type="ECO:0000313" key="18">
    <source>
        <dbReference type="EMBL" id="RUO28270.1"/>
    </source>
</evidence>
<dbReference type="InterPro" id="IPR003661">
    <property type="entry name" value="HisK_dim/P_dom"/>
</dbReference>
<dbReference type="InterPro" id="IPR013727">
    <property type="entry name" value="2CSK_N"/>
</dbReference>
<evidence type="ECO:0000256" key="5">
    <source>
        <dbReference type="ARBA" id="ARBA00022679"/>
    </source>
</evidence>
<dbReference type="SMART" id="SM00388">
    <property type="entry name" value="HisKA"/>
    <property type="match status" value="1"/>
</dbReference>
<keyword evidence="8 17" id="KW-0418">Kinase</keyword>
<organism evidence="17 19">
    <name type="scientific">Aliidiomarina maris</name>
    <dbReference type="NCBI Taxonomy" id="531312"/>
    <lineage>
        <taxon>Bacteria</taxon>
        <taxon>Pseudomonadati</taxon>
        <taxon>Pseudomonadota</taxon>
        <taxon>Gammaproteobacteria</taxon>
        <taxon>Alteromonadales</taxon>
        <taxon>Idiomarinaceae</taxon>
        <taxon>Aliidiomarina</taxon>
    </lineage>
</organism>
<reference evidence="18 20" key="1">
    <citation type="journal article" date="2018" name="Front. Microbiol.">
        <title>Genome-Based Analysis Reveals the Taxonomy and Diversity of the Family Idiomarinaceae.</title>
        <authorList>
            <person name="Liu Y."/>
            <person name="Lai Q."/>
            <person name="Shao Z."/>
        </authorList>
    </citation>
    <scope>NUCLEOTIDE SEQUENCE [LARGE SCALE GENOMIC DNA]</scope>
    <source>
        <strain evidence="18 20">CF12-14</strain>
    </source>
</reference>
<keyword evidence="11" id="KW-0902">Two-component regulatory system</keyword>
<dbReference type="OrthoDB" id="9809766at2"/>
<comment type="catalytic activity">
    <reaction evidence="1">
        <text>ATP + protein L-histidine = ADP + protein N-phospho-L-histidine.</text>
        <dbReference type="EC" id="2.7.13.3"/>
    </reaction>
</comment>
<dbReference type="SMART" id="SM00387">
    <property type="entry name" value="HATPase_c"/>
    <property type="match status" value="1"/>
</dbReference>
<feature type="coiled-coil region" evidence="13">
    <location>
        <begin position="210"/>
        <end position="237"/>
    </location>
</feature>
<dbReference type="Proteomes" id="UP000249203">
    <property type="component" value="Unassembled WGS sequence"/>
</dbReference>
<dbReference type="Proteomes" id="UP000287865">
    <property type="component" value="Unassembled WGS sequence"/>
</dbReference>
<dbReference type="InterPro" id="IPR004358">
    <property type="entry name" value="Sig_transdc_His_kin-like_C"/>
</dbReference>
<dbReference type="SUPFAM" id="SSF47384">
    <property type="entry name" value="Homodimeric domain of signal transducing histidine kinase"/>
    <property type="match status" value="1"/>
</dbReference>
<dbReference type="RefSeq" id="WP_111567926.1">
    <property type="nucleotide sequence ID" value="NZ_PIPK01000001.1"/>
</dbReference>
<dbReference type="EMBL" id="QLMD01000001">
    <property type="protein sequence ID" value="RAK01430.1"/>
    <property type="molecule type" value="Genomic_DNA"/>
</dbReference>
<evidence type="ECO:0000256" key="10">
    <source>
        <dbReference type="ARBA" id="ARBA00022989"/>
    </source>
</evidence>
<keyword evidence="7" id="KW-0547">Nucleotide-binding</keyword>
<evidence type="ECO:0000259" key="16">
    <source>
        <dbReference type="PROSITE" id="PS50885"/>
    </source>
</evidence>
<dbReference type="InterPro" id="IPR036097">
    <property type="entry name" value="HisK_dim/P_sf"/>
</dbReference>
<evidence type="ECO:0000256" key="11">
    <source>
        <dbReference type="ARBA" id="ARBA00023012"/>
    </source>
</evidence>
<dbReference type="PROSITE" id="PS50885">
    <property type="entry name" value="HAMP"/>
    <property type="match status" value="1"/>
</dbReference>
<keyword evidence="4" id="KW-0597">Phosphoprotein</keyword>
<dbReference type="InterPro" id="IPR003594">
    <property type="entry name" value="HATPase_dom"/>
</dbReference>
<keyword evidence="6 14" id="KW-0812">Transmembrane</keyword>
<accession>A0A327X2X1</accession>
<evidence type="ECO:0000256" key="13">
    <source>
        <dbReference type="SAM" id="Coils"/>
    </source>
</evidence>
<evidence type="ECO:0000256" key="7">
    <source>
        <dbReference type="ARBA" id="ARBA00022741"/>
    </source>
</evidence>
<name>A0A327X2X1_9GAMM</name>
<evidence type="ECO:0000256" key="9">
    <source>
        <dbReference type="ARBA" id="ARBA00022840"/>
    </source>
</evidence>
<dbReference type="EMBL" id="PIPK01000001">
    <property type="protein sequence ID" value="RUO28270.1"/>
    <property type="molecule type" value="Genomic_DNA"/>
</dbReference>
<dbReference type="Pfam" id="PF00512">
    <property type="entry name" value="HisKA"/>
    <property type="match status" value="1"/>
</dbReference>
<dbReference type="PANTHER" id="PTHR45436:SF14">
    <property type="entry name" value="SENSOR PROTEIN QSEC"/>
    <property type="match status" value="1"/>
</dbReference>
<evidence type="ECO:0000313" key="20">
    <source>
        <dbReference type="Proteomes" id="UP000287865"/>
    </source>
</evidence>
<dbReference type="GO" id="GO:0005886">
    <property type="term" value="C:plasma membrane"/>
    <property type="evidence" value="ECO:0007669"/>
    <property type="project" value="TreeGrafter"/>
</dbReference>
<evidence type="ECO:0000256" key="14">
    <source>
        <dbReference type="SAM" id="Phobius"/>
    </source>
</evidence>
<dbReference type="Gene3D" id="1.10.287.130">
    <property type="match status" value="1"/>
</dbReference>
<dbReference type="Gene3D" id="3.30.565.10">
    <property type="entry name" value="Histidine kinase-like ATPase, C-terminal domain"/>
    <property type="match status" value="1"/>
</dbReference>
<dbReference type="PRINTS" id="PR00344">
    <property type="entry name" value="BCTRLSENSOR"/>
</dbReference>
<keyword evidence="13" id="KW-0175">Coiled coil</keyword>
<evidence type="ECO:0000259" key="15">
    <source>
        <dbReference type="PROSITE" id="PS50109"/>
    </source>
</evidence>
<feature type="transmembrane region" description="Helical" evidence="14">
    <location>
        <begin position="149"/>
        <end position="172"/>
    </location>
</feature>
<evidence type="ECO:0000313" key="17">
    <source>
        <dbReference type="EMBL" id="RAK01430.1"/>
    </source>
</evidence>
<comment type="caution">
    <text evidence="17">The sequence shown here is derived from an EMBL/GenBank/DDBJ whole genome shotgun (WGS) entry which is preliminary data.</text>
</comment>
<gene>
    <name evidence="17" type="ORF">B0I24_10153</name>
    <name evidence="18" type="ORF">CWE07_00240</name>
</gene>
<dbReference type="PROSITE" id="PS50109">
    <property type="entry name" value="HIS_KIN"/>
    <property type="match status" value="1"/>
</dbReference>
<reference evidence="17 19" key="2">
    <citation type="submission" date="2018-06" db="EMBL/GenBank/DDBJ databases">
        <title>Genomic Encyclopedia of Type Strains, Phase III (KMG-III): the genomes of soil and plant-associated and newly described type strains.</title>
        <authorList>
            <person name="Whitman W."/>
        </authorList>
    </citation>
    <scope>NUCLEOTIDE SEQUENCE [LARGE SCALE GENOMIC DNA]</scope>
    <source>
        <strain evidence="17 19">CGMCC 1.15366</strain>
    </source>
</reference>
<dbReference type="GO" id="GO:0000155">
    <property type="term" value="F:phosphorelay sensor kinase activity"/>
    <property type="evidence" value="ECO:0007669"/>
    <property type="project" value="InterPro"/>
</dbReference>
<dbReference type="AlphaFoldDB" id="A0A327X2X1"/>
<keyword evidence="12 14" id="KW-0472">Membrane</keyword>
<dbReference type="InterPro" id="IPR003660">
    <property type="entry name" value="HAMP_dom"/>
</dbReference>
<dbReference type="GO" id="GO:0005524">
    <property type="term" value="F:ATP binding"/>
    <property type="evidence" value="ECO:0007669"/>
    <property type="project" value="UniProtKB-KW"/>
</dbReference>
<dbReference type="CDD" id="cd00075">
    <property type="entry name" value="HATPase"/>
    <property type="match status" value="1"/>
</dbReference>
<dbReference type="InterPro" id="IPR050428">
    <property type="entry name" value="TCS_sensor_his_kinase"/>
</dbReference>
<evidence type="ECO:0000256" key="8">
    <source>
        <dbReference type="ARBA" id="ARBA00022777"/>
    </source>
</evidence>
<sequence length="448" mass="49313">MKSIQSRLLLTLLLSFVIVWSAMSTWLLIDLQGQLKRTLDQRLAASARMVAGLIEQVPEQLPAQLPAQTGTLLSSQSHADSWLDGVACQVRRRDGQLLLQTNIDLEPVFVDAAPGFSETTVQGVDWRLFTYVQGDIVITTADRIQERQLLYKGVLTAVGGPVLIALIAMLYATWWGTRRGLRPLYQLREVLAARSAKDLSPVTLQMPIELQPLQRSLNQLLERIERLIAREKRFTSDAAHELRTPLTAIKTNVQLAQRLPPEQASDVLQDAEASISRMQRMTEQLMVLARLDAEQGVSQRRDILIQDIVSDAVMDIDSLTRLDIRGDLRVAVKTAPELLSIALRNLIENALNYSTGNVEVEVSVAHTAHATMVTFSVADTGPGLSDSEKTLARSRFWRGGQGQGSGLGLSITQQICVHLGATLELHDAAPGLVARIKLPIAPNQNGRA</sequence>
<protein>
    <recommendedName>
        <fullName evidence="3">histidine kinase</fullName>
        <ecNumber evidence="3">2.7.13.3</ecNumber>
    </recommendedName>
</protein>
<proteinExistence type="predicted"/>
<evidence type="ECO:0000256" key="3">
    <source>
        <dbReference type="ARBA" id="ARBA00012438"/>
    </source>
</evidence>
<evidence type="ECO:0000313" key="19">
    <source>
        <dbReference type="Proteomes" id="UP000249203"/>
    </source>
</evidence>
<feature type="domain" description="Histidine kinase" evidence="15">
    <location>
        <begin position="237"/>
        <end position="442"/>
    </location>
</feature>
<evidence type="ECO:0000256" key="4">
    <source>
        <dbReference type="ARBA" id="ARBA00022553"/>
    </source>
</evidence>
<comment type="subcellular location">
    <subcellularLocation>
        <location evidence="2">Membrane</location>
        <topology evidence="2">Multi-pass membrane protein</topology>
    </subcellularLocation>
</comment>
<dbReference type="EC" id="2.7.13.3" evidence="3"/>
<dbReference type="PANTHER" id="PTHR45436">
    <property type="entry name" value="SENSOR HISTIDINE KINASE YKOH"/>
    <property type="match status" value="1"/>
</dbReference>
<keyword evidence="20" id="KW-1185">Reference proteome</keyword>
<dbReference type="Pfam" id="PF08521">
    <property type="entry name" value="2CSK_N"/>
    <property type="match status" value="1"/>
</dbReference>
<evidence type="ECO:0000256" key="2">
    <source>
        <dbReference type="ARBA" id="ARBA00004141"/>
    </source>
</evidence>
<dbReference type="Pfam" id="PF02518">
    <property type="entry name" value="HATPase_c"/>
    <property type="match status" value="1"/>
</dbReference>
<evidence type="ECO:0000256" key="12">
    <source>
        <dbReference type="ARBA" id="ARBA00023136"/>
    </source>
</evidence>
<dbReference type="InterPro" id="IPR005467">
    <property type="entry name" value="His_kinase_dom"/>
</dbReference>
<evidence type="ECO:0000256" key="6">
    <source>
        <dbReference type="ARBA" id="ARBA00022692"/>
    </source>
</evidence>
<keyword evidence="9" id="KW-0067">ATP-binding</keyword>
<keyword evidence="10 14" id="KW-1133">Transmembrane helix</keyword>
<dbReference type="SUPFAM" id="SSF55874">
    <property type="entry name" value="ATPase domain of HSP90 chaperone/DNA topoisomerase II/histidine kinase"/>
    <property type="match status" value="1"/>
</dbReference>
<evidence type="ECO:0000256" key="1">
    <source>
        <dbReference type="ARBA" id="ARBA00000085"/>
    </source>
</evidence>
<feature type="domain" description="HAMP" evidence="16">
    <location>
        <begin position="178"/>
        <end position="229"/>
    </location>
</feature>
<dbReference type="InterPro" id="IPR036890">
    <property type="entry name" value="HATPase_C_sf"/>
</dbReference>